<feature type="compositionally biased region" description="Basic and acidic residues" evidence="1">
    <location>
        <begin position="109"/>
        <end position="121"/>
    </location>
</feature>
<dbReference type="AlphaFoldDB" id="A0AAV9GWE0"/>
<accession>A0AAV9GWE0</accession>
<reference evidence="2" key="1">
    <citation type="journal article" date="2023" name="Mol. Phylogenet. Evol.">
        <title>Genome-scale phylogeny and comparative genomics of the fungal order Sordariales.</title>
        <authorList>
            <person name="Hensen N."/>
            <person name="Bonometti L."/>
            <person name="Westerberg I."/>
            <person name="Brannstrom I.O."/>
            <person name="Guillou S."/>
            <person name="Cros-Aarteil S."/>
            <person name="Calhoun S."/>
            <person name="Haridas S."/>
            <person name="Kuo A."/>
            <person name="Mondo S."/>
            <person name="Pangilinan J."/>
            <person name="Riley R."/>
            <person name="LaButti K."/>
            <person name="Andreopoulos B."/>
            <person name="Lipzen A."/>
            <person name="Chen C."/>
            <person name="Yan M."/>
            <person name="Daum C."/>
            <person name="Ng V."/>
            <person name="Clum A."/>
            <person name="Steindorff A."/>
            <person name="Ohm R.A."/>
            <person name="Martin F."/>
            <person name="Silar P."/>
            <person name="Natvig D.O."/>
            <person name="Lalanne C."/>
            <person name="Gautier V."/>
            <person name="Ament-Velasquez S.L."/>
            <person name="Kruys A."/>
            <person name="Hutchinson M.I."/>
            <person name="Powell A.J."/>
            <person name="Barry K."/>
            <person name="Miller A.N."/>
            <person name="Grigoriev I.V."/>
            <person name="Debuchy R."/>
            <person name="Gladieux P."/>
            <person name="Hiltunen Thoren M."/>
            <person name="Johannesson H."/>
        </authorList>
    </citation>
    <scope>NUCLEOTIDE SEQUENCE</scope>
    <source>
        <strain evidence="2">PSN243</strain>
    </source>
</reference>
<evidence type="ECO:0000313" key="2">
    <source>
        <dbReference type="EMBL" id="KAK4452597.1"/>
    </source>
</evidence>
<organism evidence="2 3">
    <name type="scientific">Podospora aff. communis PSN243</name>
    <dbReference type="NCBI Taxonomy" id="3040156"/>
    <lineage>
        <taxon>Eukaryota</taxon>
        <taxon>Fungi</taxon>
        <taxon>Dikarya</taxon>
        <taxon>Ascomycota</taxon>
        <taxon>Pezizomycotina</taxon>
        <taxon>Sordariomycetes</taxon>
        <taxon>Sordariomycetidae</taxon>
        <taxon>Sordariales</taxon>
        <taxon>Podosporaceae</taxon>
        <taxon>Podospora</taxon>
    </lineage>
</organism>
<keyword evidence="3" id="KW-1185">Reference proteome</keyword>
<dbReference type="EMBL" id="MU865923">
    <property type="protein sequence ID" value="KAK4452597.1"/>
    <property type="molecule type" value="Genomic_DNA"/>
</dbReference>
<dbReference type="Proteomes" id="UP001321760">
    <property type="component" value="Unassembled WGS sequence"/>
</dbReference>
<evidence type="ECO:0000313" key="3">
    <source>
        <dbReference type="Proteomes" id="UP001321760"/>
    </source>
</evidence>
<name>A0AAV9GWE0_9PEZI</name>
<sequence>MLPCMHHLDREHDNLLNALLWKRMPERARGNASEVLHCAASTPSIDLCLQPSALAVCRDGIRIKVEASQGMGGERIRHGRTAHFGDGEGAGINGRTRHWQVSGRRRTVNRAEDDGHDEKRVSGPAERWTRSVGGIFKYGFLGVEVVDFQPKNCQISPVATESWMHLGMDFAVSRKHTVFLVTLPGDTKVVIDRTGAQYGWKEFLAPWDKYKQHRVLCSLPPTNLPFRPHGFQQRPYHPSNFEIVIDTFDPKRACCDQHHGSRPRLAVSLAQFLSHHIATNFGGPVRLLLQNHANFKAARRNIAAATKVWLAEKMEYFSRRDDFRYYVTPSKQLDIAFGKTCDILKEVWLSKEEYEEHKDDPDELWRIYRERWEKAPWKDLGGEGIVGFDGGCEY</sequence>
<proteinExistence type="predicted"/>
<protein>
    <submittedName>
        <fullName evidence="2">Uncharacterized protein</fullName>
    </submittedName>
</protein>
<evidence type="ECO:0000256" key="1">
    <source>
        <dbReference type="SAM" id="MobiDB-lite"/>
    </source>
</evidence>
<comment type="caution">
    <text evidence="2">The sequence shown here is derived from an EMBL/GenBank/DDBJ whole genome shotgun (WGS) entry which is preliminary data.</text>
</comment>
<feature type="region of interest" description="Disordered" evidence="1">
    <location>
        <begin position="103"/>
        <end position="122"/>
    </location>
</feature>
<reference evidence="2" key="2">
    <citation type="submission" date="2023-05" db="EMBL/GenBank/DDBJ databases">
        <authorList>
            <consortium name="Lawrence Berkeley National Laboratory"/>
            <person name="Steindorff A."/>
            <person name="Hensen N."/>
            <person name="Bonometti L."/>
            <person name="Westerberg I."/>
            <person name="Brannstrom I.O."/>
            <person name="Guillou S."/>
            <person name="Cros-Aarteil S."/>
            <person name="Calhoun S."/>
            <person name="Haridas S."/>
            <person name="Kuo A."/>
            <person name="Mondo S."/>
            <person name="Pangilinan J."/>
            <person name="Riley R."/>
            <person name="Labutti K."/>
            <person name="Andreopoulos B."/>
            <person name="Lipzen A."/>
            <person name="Chen C."/>
            <person name="Yanf M."/>
            <person name="Daum C."/>
            <person name="Ng V."/>
            <person name="Clum A."/>
            <person name="Ohm R."/>
            <person name="Martin F."/>
            <person name="Silar P."/>
            <person name="Natvig D."/>
            <person name="Lalanne C."/>
            <person name="Gautier V."/>
            <person name="Ament-Velasquez S.L."/>
            <person name="Kruys A."/>
            <person name="Hutchinson M.I."/>
            <person name="Powell A.J."/>
            <person name="Barry K."/>
            <person name="Miller A.N."/>
            <person name="Grigoriev I.V."/>
            <person name="Debuchy R."/>
            <person name="Gladieux P."/>
            <person name="Thoren M.H."/>
            <person name="Johannesson H."/>
        </authorList>
    </citation>
    <scope>NUCLEOTIDE SEQUENCE</scope>
    <source>
        <strain evidence="2">PSN243</strain>
    </source>
</reference>
<gene>
    <name evidence="2" type="ORF">QBC34DRAFT_27373</name>
</gene>